<feature type="transmembrane region" description="Helical" evidence="6">
    <location>
        <begin position="798"/>
        <end position="821"/>
    </location>
</feature>
<feature type="transmembrane region" description="Helical" evidence="6">
    <location>
        <begin position="754"/>
        <end position="778"/>
    </location>
</feature>
<accession>A0A512MH73</accession>
<proteinExistence type="predicted"/>
<dbReference type="PANTHER" id="PTHR30287:SF2">
    <property type="entry name" value="BLL1001 PROTEIN"/>
    <property type="match status" value="1"/>
</dbReference>
<feature type="domain" description="ABC3 transporter permease C-terminal" evidence="7">
    <location>
        <begin position="708"/>
        <end position="815"/>
    </location>
</feature>
<reference evidence="8 9" key="1">
    <citation type="submission" date="2019-07" db="EMBL/GenBank/DDBJ databases">
        <title>Whole genome shotgun sequence of Brevifollis gellanilyticus NBRC 108608.</title>
        <authorList>
            <person name="Hosoyama A."/>
            <person name="Uohara A."/>
            <person name="Ohji S."/>
            <person name="Ichikawa N."/>
        </authorList>
    </citation>
    <scope>NUCLEOTIDE SEQUENCE [LARGE SCALE GENOMIC DNA]</scope>
    <source>
        <strain evidence="8 9">NBRC 108608</strain>
    </source>
</reference>
<feature type="transmembrane region" description="Helical" evidence="6">
    <location>
        <begin position="476"/>
        <end position="498"/>
    </location>
</feature>
<evidence type="ECO:0000259" key="7">
    <source>
        <dbReference type="Pfam" id="PF02687"/>
    </source>
</evidence>
<dbReference type="Pfam" id="PF02687">
    <property type="entry name" value="FtsX"/>
    <property type="match status" value="2"/>
</dbReference>
<gene>
    <name evidence="8" type="ORF">BGE01nite_53830</name>
</gene>
<evidence type="ECO:0000256" key="3">
    <source>
        <dbReference type="ARBA" id="ARBA00022692"/>
    </source>
</evidence>
<evidence type="ECO:0000313" key="8">
    <source>
        <dbReference type="EMBL" id="GEP46092.1"/>
    </source>
</evidence>
<dbReference type="Proteomes" id="UP000321577">
    <property type="component" value="Unassembled WGS sequence"/>
</dbReference>
<evidence type="ECO:0000313" key="9">
    <source>
        <dbReference type="Proteomes" id="UP000321577"/>
    </source>
</evidence>
<feature type="transmembrane region" description="Helical" evidence="6">
    <location>
        <begin position="388"/>
        <end position="412"/>
    </location>
</feature>
<keyword evidence="3 6" id="KW-0812">Transmembrane</keyword>
<evidence type="ECO:0000256" key="2">
    <source>
        <dbReference type="ARBA" id="ARBA00022475"/>
    </source>
</evidence>
<protein>
    <submittedName>
        <fullName evidence="8">Permease</fullName>
    </submittedName>
</protein>
<keyword evidence="9" id="KW-1185">Reference proteome</keyword>
<feature type="domain" description="ABC3 transporter permease C-terminal" evidence="7">
    <location>
        <begin position="250"/>
        <end position="375"/>
    </location>
</feature>
<keyword evidence="4 6" id="KW-1133">Transmembrane helix</keyword>
<dbReference type="PANTHER" id="PTHR30287">
    <property type="entry name" value="MEMBRANE COMPONENT OF PREDICTED ABC SUPERFAMILY METABOLITE UPTAKE TRANSPORTER"/>
    <property type="match status" value="1"/>
</dbReference>
<organism evidence="8 9">
    <name type="scientific">Brevifollis gellanilyticus</name>
    <dbReference type="NCBI Taxonomy" id="748831"/>
    <lineage>
        <taxon>Bacteria</taxon>
        <taxon>Pseudomonadati</taxon>
        <taxon>Verrucomicrobiota</taxon>
        <taxon>Verrucomicrobiia</taxon>
        <taxon>Verrucomicrobiales</taxon>
        <taxon>Verrucomicrobiaceae</taxon>
    </lineage>
</organism>
<feature type="transmembrane region" description="Helical" evidence="6">
    <location>
        <begin position="294"/>
        <end position="318"/>
    </location>
</feature>
<evidence type="ECO:0000256" key="6">
    <source>
        <dbReference type="SAM" id="Phobius"/>
    </source>
</evidence>
<feature type="transmembrane region" description="Helical" evidence="6">
    <location>
        <begin position="250"/>
        <end position="273"/>
    </location>
</feature>
<keyword evidence="5 6" id="KW-0472">Membrane</keyword>
<dbReference type="InterPro" id="IPR038766">
    <property type="entry name" value="Membrane_comp_ABC_pdt"/>
</dbReference>
<feature type="transmembrane region" description="Helical" evidence="6">
    <location>
        <begin position="348"/>
        <end position="367"/>
    </location>
</feature>
<dbReference type="EMBL" id="BKAG01000071">
    <property type="protein sequence ID" value="GEP46092.1"/>
    <property type="molecule type" value="Genomic_DNA"/>
</dbReference>
<keyword evidence="2" id="KW-1003">Cell membrane</keyword>
<evidence type="ECO:0000256" key="5">
    <source>
        <dbReference type="ARBA" id="ARBA00023136"/>
    </source>
</evidence>
<comment type="caution">
    <text evidence="8">The sequence shown here is derived from an EMBL/GenBank/DDBJ whole genome shotgun (WGS) entry which is preliminary data.</text>
</comment>
<evidence type="ECO:0000256" key="1">
    <source>
        <dbReference type="ARBA" id="ARBA00004651"/>
    </source>
</evidence>
<name>A0A512MH73_9BACT</name>
<comment type="subcellular location">
    <subcellularLocation>
        <location evidence="1">Cell membrane</location>
        <topology evidence="1">Multi-pass membrane protein</topology>
    </subcellularLocation>
</comment>
<dbReference type="AlphaFoldDB" id="A0A512MH73"/>
<feature type="transmembrane region" description="Helical" evidence="6">
    <location>
        <begin position="424"/>
        <end position="445"/>
    </location>
</feature>
<sequence>MAWRQQVALVLILALGSGVYLAMRLANRAALSGFEQFTSSITRQTDWTVTGTTGALQEAWLREMRDALAERPVHLLPVVEETVMPYVPGRKGEIGSQATWRLIGTDFISLLNLRGQAPSGLDGRTRSPEGVLVSDKRNLRVGDDLQVVIHERVVTLKVGGVISEVPGVPALPDTMLIMDLPAAQQVMQREGKVDRVEVVVQQGEAFPQLREECGELLQGIAKDRWQVSGAEDRRALAGTMTEAFRLNLTILSLLALFVGGYLIFQALDGVVIRRREEIGVLKSLGVRDAEIQRAFLIESILLGLIGGGLGLLIGWLGAQGAVVGVSKTVNALYGASSVQSASLNLGEAALSMGIALVTSWIAAWWPAREAARTPPVHMLGRKSATFTGGLWWRAEWLGWALMAVALVLAQIGPWRSAGGTRIPLAAYAAALCWLLGTGLAAAWLIRPMRHLSSVWDTVTLRLGISHLRQPTVRHRFAVAALASAVAMTAGMAIMVASFDATMRGWIERTMKADLYVSSAGAQSASSTHQISAETVRELRELPEISEVAALHVRKITLQGAPTMVMGVDARYTQRHEIFAWVQKPDASEWWQNNGALMNESFAERYSMKVGDDLDLPGGHRVKLAGIYADYGNERGSVTITEELFRQWFEGDMAWRVALFVKPGANAEAVAQSLSERHPGLSVFTNAHLRSEALRIFRQTFSVTYALEVIGVFVAVAGLGLALASLLLERRADLSTLRSLGMTGRQIARTSAWEGAGVAIAGAVMGLVSGGWLGWLLIYRVNKQCFGWTLGLAVPWAQIIGLLAAVVLVGALIASLVGKWAAKMRWEEQE</sequence>
<dbReference type="InterPro" id="IPR003838">
    <property type="entry name" value="ABC3_permease_C"/>
</dbReference>
<feature type="transmembrane region" description="Helical" evidence="6">
    <location>
        <begin position="704"/>
        <end position="727"/>
    </location>
</feature>
<evidence type="ECO:0000256" key="4">
    <source>
        <dbReference type="ARBA" id="ARBA00022989"/>
    </source>
</evidence>
<dbReference type="GO" id="GO:0005886">
    <property type="term" value="C:plasma membrane"/>
    <property type="evidence" value="ECO:0007669"/>
    <property type="project" value="UniProtKB-SubCell"/>
</dbReference>